<evidence type="ECO:0000259" key="10">
    <source>
        <dbReference type="Pfam" id="PF26410"/>
    </source>
</evidence>
<dbReference type="Gene3D" id="2.60.40.10">
    <property type="entry name" value="Immunoglobulins"/>
    <property type="match status" value="1"/>
</dbReference>
<evidence type="ECO:0000256" key="3">
    <source>
        <dbReference type="ARBA" id="ARBA00005641"/>
    </source>
</evidence>
<dbReference type="Proteomes" id="UP001212152">
    <property type="component" value="Unassembled WGS sequence"/>
</dbReference>
<keyword evidence="12" id="KW-1185">Reference proteome</keyword>
<evidence type="ECO:0000313" key="11">
    <source>
        <dbReference type="EMBL" id="KAJ3182650.1"/>
    </source>
</evidence>
<dbReference type="PANTHER" id="PTHR31451">
    <property type="match status" value="1"/>
</dbReference>
<comment type="similarity">
    <text evidence="3">Belongs to the glycosyl hydrolase 5 (cellulase A) family.</text>
</comment>
<dbReference type="Gene3D" id="3.20.20.80">
    <property type="entry name" value="Glycosidases"/>
    <property type="match status" value="1"/>
</dbReference>
<evidence type="ECO:0000256" key="6">
    <source>
        <dbReference type="ARBA" id="ARBA00022729"/>
    </source>
</evidence>
<feature type="domain" description="Glycoside hydrolase family 5" evidence="10">
    <location>
        <begin position="160"/>
        <end position="311"/>
    </location>
</feature>
<evidence type="ECO:0000256" key="8">
    <source>
        <dbReference type="ARBA" id="ARBA00023295"/>
    </source>
</evidence>
<gene>
    <name evidence="11" type="ORF">HDU87_007989</name>
</gene>
<comment type="catalytic activity">
    <reaction evidence="1">
        <text>Random hydrolysis of (1-&gt;4)-beta-D-mannosidic linkages in mannans, galactomannans and glucomannans.</text>
        <dbReference type="EC" id="3.2.1.78"/>
    </reaction>
</comment>
<evidence type="ECO:0000256" key="2">
    <source>
        <dbReference type="ARBA" id="ARBA00004613"/>
    </source>
</evidence>
<dbReference type="GO" id="GO:0016985">
    <property type="term" value="F:mannan endo-1,4-beta-mannosidase activity"/>
    <property type="evidence" value="ECO:0007669"/>
    <property type="project" value="UniProtKB-EC"/>
</dbReference>
<accession>A0AAD5TP14</accession>
<evidence type="ECO:0000313" key="12">
    <source>
        <dbReference type="Proteomes" id="UP001212152"/>
    </source>
</evidence>
<evidence type="ECO:0000256" key="4">
    <source>
        <dbReference type="ARBA" id="ARBA00012706"/>
    </source>
</evidence>
<dbReference type="EMBL" id="JADGJQ010000008">
    <property type="protein sequence ID" value="KAJ3182650.1"/>
    <property type="molecule type" value="Genomic_DNA"/>
</dbReference>
<dbReference type="InterPro" id="IPR045053">
    <property type="entry name" value="MAN-like"/>
</dbReference>
<evidence type="ECO:0000256" key="5">
    <source>
        <dbReference type="ARBA" id="ARBA00022525"/>
    </source>
</evidence>
<dbReference type="SUPFAM" id="SSF51445">
    <property type="entry name" value="(Trans)glycosidases"/>
    <property type="match status" value="1"/>
</dbReference>
<dbReference type="GO" id="GO:0005576">
    <property type="term" value="C:extracellular region"/>
    <property type="evidence" value="ECO:0007669"/>
    <property type="project" value="UniProtKB-SubCell"/>
</dbReference>
<dbReference type="InterPro" id="IPR017853">
    <property type="entry name" value="GH"/>
</dbReference>
<feature type="region of interest" description="Disordered" evidence="9">
    <location>
        <begin position="1"/>
        <end position="76"/>
    </location>
</feature>
<evidence type="ECO:0000256" key="1">
    <source>
        <dbReference type="ARBA" id="ARBA00001678"/>
    </source>
</evidence>
<proteinExistence type="inferred from homology"/>
<dbReference type="PANTHER" id="PTHR31451:SF39">
    <property type="entry name" value="MANNAN ENDO-1,4-BETA-MANNOSIDASE 1"/>
    <property type="match status" value="1"/>
</dbReference>
<feature type="compositionally biased region" description="Polar residues" evidence="9">
    <location>
        <begin position="56"/>
        <end position="66"/>
    </location>
</feature>
<reference evidence="11" key="1">
    <citation type="submission" date="2020-05" db="EMBL/GenBank/DDBJ databases">
        <title>Phylogenomic resolution of chytrid fungi.</title>
        <authorList>
            <person name="Stajich J.E."/>
            <person name="Amses K."/>
            <person name="Simmons R."/>
            <person name="Seto K."/>
            <person name="Myers J."/>
            <person name="Bonds A."/>
            <person name="Quandt C.A."/>
            <person name="Barry K."/>
            <person name="Liu P."/>
            <person name="Grigoriev I."/>
            <person name="Longcore J.E."/>
            <person name="James T.Y."/>
        </authorList>
    </citation>
    <scope>NUCLEOTIDE SEQUENCE</scope>
    <source>
        <strain evidence="11">JEL0379</strain>
    </source>
</reference>
<keyword evidence="7" id="KW-0378">Hydrolase</keyword>
<feature type="compositionally biased region" description="Low complexity" evidence="9">
    <location>
        <begin position="32"/>
        <end position="44"/>
    </location>
</feature>
<comment type="subcellular location">
    <subcellularLocation>
        <location evidence="2">Secreted</location>
    </subcellularLocation>
</comment>
<keyword evidence="5" id="KW-0964">Secreted</keyword>
<dbReference type="Pfam" id="PF26410">
    <property type="entry name" value="GH5_mannosidase"/>
    <property type="match status" value="1"/>
</dbReference>
<evidence type="ECO:0000256" key="9">
    <source>
        <dbReference type="SAM" id="MobiDB-lite"/>
    </source>
</evidence>
<sequence length="558" mass="60597">MGCKPSKNALQRTGPPPPPSSSSAQAFYPGHAQALQEQQLANANPAGQLQVPPRPQQMSNTVTPEQPQHPGAAVAGQGTANAWPFITRRGHVLYEGDVPFRFISFNVPSLLLLEDRPDTDGWIPPDPYEQHDALLSIAHLGGRVTRSYTLGVGENYHITGPRTYNERAFVAMDHALAIARNVRVRLIIPLINNHWGGDDGGKTDPSVCSFGNYAQLARMRGKKPSQFWSDPEIVEDFKHIISTVLNRVNTVNGIRYGDDPTILAWQLGNELGGWKGSDPPSQWTLAMTAHIRSLAPNTLVADGSIGGLKSKDKLSKETLSSPVGPDIFVNHYYHGGEDVKRLSKDAAHIAGKHGKVFIVGEFGFAGTGVYGQMYESMLRNNLVSGSLMWSLRYHSMFGGFYVHSEEGGKYWSYHNPGFPTGNHGFCFEEIDVVPQMRHYALAIQGLDPGSVPHPVPHPPPQLLPDIAPNWIRFRGSASAASYHVWRGTTQPGGGAIQWEPQPVGINITDNKCSGSTLWQDKSAVAGVPYHYAVQAVGVSGATSAWSEAVGPVWAGNCS</sequence>
<keyword evidence="8" id="KW-0326">Glycosidase</keyword>
<dbReference type="InterPro" id="IPR013783">
    <property type="entry name" value="Ig-like_fold"/>
</dbReference>
<dbReference type="InterPro" id="IPR001547">
    <property type="entry name" value="Glyco_hydro_5"/>
</dbReference>
<dbReference type="EC" id="3.2.1.78" evidence="4"/>
<dbReference type="AlphaFoldDB" id="A0AAD5TP14"/>
<protein>
    <recommendedName>
        <fullName evidence="4">mannan endo-1,4-beta-mannosidase</fullName>
        <ecNumber evidence="4">3.2.1.78</ecNumber>
    </recommendedName>
</protein>
<keyword evidence="6" id="KW-0732">Signal</keyword>
<organism evidence="11 12">
    <name type="scientific">Geranomyces variabilis</name>
    <dbReference type="NCBI Taxonomy" id="109894"/>
    <lineage>
        <taxon>Eukaryota</taxon>
        <taxon>Fungi</taxon>
        <taxon>Fungi incertae sedis</taxon>
        <taxon>Chytridiomycota</taxon>
        <taxon>Chytridiomycota incertae sedis</taxon>
        <taxon>Chytridiomycetes</taxon>
        <taxon>Spizellomycetales</taxon>
        <taxon>Powellomycetaceae</taxon>
        <taxon>Geranomyces</taxon>
    </lineage>
</organism>
<evidence type="ECO:0000256" key="7">
    <source>
        <dbReference type="ARBA" id="ARBA00022801"/>
    </source>
</evidence>
<comment type="caution">
    <text evidence="11">The sequence shown here is derived from an EMBL/GenBank/DDBJ whole genome shotgun (WGS) entry which is preliminary data.</text>
</comment>
<name>A0AAD5TP14_9FUNG</name>